<dbReference type="InterPro" id="IPR000573">
    <property type="entry name" value="AconitaseA/IPMdHydase_ssu_swvl"/>
</dbReference>
<sequence>MPPFDILRACAVPMAGRDINTDQIVPARFMHLPREDYGRYCFHDLRFDGEGRPVEEFVLNQARYRGARILLADRNFGCGSSREHAVYTLVDFGLRAIIAPSFGDIFRINCYKNGLLPIEVPDARADAWRAAVAADPAIELCIDLPGQVVTGPGAQRLSFEIDPFSKHCLVQGLDEIDYTLGLAAHIDRYEARNTR</sequence>
<dbReference type="PANTHER" id="PTHR43345">
    <property type="entry name" value="3-ISOPROPYLMALATE DEHYDRATASE SMALL SUBUNIT 2-RELATED-RELATED"/>
    <property type="match status" value="1"/>
</dbReference>
<comment type="function">
    <text evidence="2">Catalyzes the isomerization between 2-isopropylmalate and 3-isopropylmalate, via the formation of 2-isopropylmaleate.</text>
</comment>
<dbReference type="EC" id="4.2.1.33" evidence="6"/>
<gene>
    <name evidence="12" type="ORF">BAU07_12060</name>
</gene>
<proteinExistence type="inferred from homology"/>
<comment type="pathway">
    <text evidence="3">Amino-acid biosynthesis; L-leucine biosynthesis; L-leucine from 3-methyl-2-oxobutanoate: step 2/4.</text>
</comment>
<dbReference type="InterPro" id="IPR050075">
    <property type="entry name" value="LeuD"/>
</dbReference>
<evidence type="ECO:0000256" key="7">
    <source>
        <dbReference type="ARBA" id="ARBA00022430"/>
    </source>
</evidence>
<comment type="similarity">
    <text evidence="4">Belongs to the LeuD family. LeuD type 1 subfamily.</text>
</comment>
<evidence type="ECO:0000256" key="6">
    <source>
        <dbReference type="ARBA" id="ARBA00011998"/>
    </source>
</evidence>
<dbReference type="InterPro" id="IPR004431">
    <property type="entry name" value="3-IsopropMal_deHydase_ssu"/>
</dbReference>
<evidence type="ECO:0000256" key="1">
    <source>
        <dbReference type="ARBA" id="ARBA00000491"/>
    </source>
</evidence>
<evidence type="ECO:0000256" key="5">
    <source>
        <dbReference type="ARBA" id="ARBA00011271"/>
    </source>
</evidence>
<feature type="domain" description="Aconitase A/isopropylmalate dehydratase small subunit swivel" evidence="11">
    <location>
        <begin position="50"/>
        <end position="122"/>
    </location>
</feature>
<evidence type="ECO:0000256" key="10">
    <source>
        <dbReference type="ARBA" id="ARBA00023304"/>
    </source>
</evidence>
<dbReference type="EMBL" id="CP016172">
    <property type="protein sequence ID" value="ANN77743.1"/>
    <property type="molecule type" value="Genomic_DNA"/>
</dbReference>
<comment type="catalytic activity">
    <reaction evidence="1">
        <text>(2R,3S)-3-isopropylmalate = (2S)-2-isopropylmalate</text>
        <dbReference type="Rhea" id="RHEA:32287"/>
        <dbReference type="ChEBI" id="CHEBI:1178"/>
        <dbReference type="ChEBI" id="CHEBI:35121"/>
        <dbReference type="EC" id="4.2.1.33"/>
    </reaction>
</comment>
<dbReference type="CDD" id="cd01577">
    <property type="entry name" value="IPMI_Swivel"/>
    <property type="match status" value="1"/>
</dbReference>
<dbReference type="Proteomes" id="UP000091926">
    <property type="component" value="Chromosome"/>
</dbReference>
<dbReference type="NCBIfam" id="NF002458">
    <property type="entry name" value="PRK01641.1"/>
    <property type="match status" value="1"/>
</dbReference>
<name>A0A193GDQ4_9BORD</name>
<dbReference type="Gene3D" id="3.20.19.10">
    <property type="entry name" value="Aconitase, domain 4"/>
    <property type="match status" value="1"/>
</dbReference>
<dbReference type="UniPathway" id="UPA00048">
    <property type="reaction ID" value="UER00071"/>
</dbReference>
<keyword evidence="8" id="KW-0028">Amino-acid biosynthesis</keyword>
<dbReference type="InterPro" id="IPR033940">
    <property type="entry name" value="IPMI_Swivel"/>
</dbReference>
<dbReference type="STRING" id="463014.BAU07_12060"/>
<dbReference type="OrthoDB" id="9777465at2"/>
<keyword evidence="9" id="KW-0456">Lyase</keyword>
<protein>
    <recommendedName>
        <fullName evidence="6">3-isopropylmalate dehydratase</fullName>
        <ecNumber evidence="6">4.2.1.33</ecNumber>
    </recommendedName>
</protein>
<evidence type="ECO:0000256" key="4">
    <source>
        <dbReference type="ARBA" id="ARBA00009845"/>
    </source>
</evidence>
<comment type="subunit">
    <text evidence="5">Heterodimer of LeuC and LeuD.</text>
</comment>
<evidence type="ECO:0000256" key="8">
    <source>
        <dbReference type="ARBA" id="ARBA00022605"/>
    </source>
</evidence>
<evidence type="ECO:0000256" key="9">
    <source>
        <dbReference type="ARBA" id="ARBA00023239"/>
    </source>
</evidence>
<dbReference type="Pfam" id="PF00694">
    <property type="entry name" value="Aconitase_C"/>
    <property type="match status" value="1"/>
</dbReference>
<dbReference type="InterPro" id="IPR015928">
    <property type="entry name" value="Aconitase/3IPM_dehydase_swvl"/>
</dbReference>
<accession>A0A193GDQ4</accession>
<evidence type="ECO:0000256" key="2">
    <source>
        <dbReference type="ARBA" id="ARBA00002695"/>
    </source>
</evidence>
<organism evidence="12 13">
    <name type="scientific">Bordetella flabilis</name>
    <dbReference type="NCBI Taxonomy" id="463014"/>
    <lineage>
        <taxon>Bacteria</taxon>
        <taxon>Pseudomonadati</taxon>
        <taxon>Pseudomonadota</taxon>
        <taxon>Betaproteobacteria</taxon>
        <taxon>Burkholderiales</taxon>
        <taxon>Alcaligenaceae</taxon>
        <taxon>Bordetella</taxon>
    </lineage>
</organism>
<dbReference type="RefSeq" id="WP_066657873.1">
    <property type="nucleotide sequence ID" value="NZ_CBCSCL010000033.1"/>
</dbReference>
<evidence type="ECO:0000256" key="3">
    <source>
        <dbReference type="ARBA" id="ARBA00004729"/>
    </source>
</evidence>
<keyword evidence="13" id="KW-1185">Reference proteome</keyword>
<dbReference type="AlphaFoldDB" id="A0A193GDQ4"/>
<dbReference type="GO" id="GO:0009316">
    <property type="term" value="C:3-isopropylmalate dehydratase complex"/>
    <property type="evidence" value="ECO:0007669"/>
    <property type="project" value="InterPro"/>
</dbReference>
<keyword evidence="7" id="KW-0432">Leucine biosynthesis</keyword>
<evidence type="ECO:0000313" key="12">
    <source>
        <dbReference type="EMBL" id="ANN77743.1"/>
    </source>
</evidence>
<reference evidence="12 13" key="1">
    <citation type="submission" date="2016-06" db="EMBL/GenBank/DDBJ databases">
        <title>Complete genome sequences of Bordetella bronchialis and Bordetella flabilis.</title>
        <authorList>
            <person name="LiPuma J.J."/>
            <person name="Spilker T."/>
        </authorList>
    </citation>
    <scope>NUCLEOTIDE SEQUENCE [LARGE SCALE GENOMIC DNA]</scope>
    <source>
        <strain evidence="12 13">AU10664</strain>
    </source>
</reference>
<dbReference type="GO" id="GO:0003861">
    <property type="term" value="F:3-isopropylmalate dehydratase activity"/>
    <property type="evidence" value="ECO:0007669"/>
    <property type="project" value="UniProtKB-EC"/>
</dbReference>
<dbReference type="NCBIfam" id="TIGR00171">
    <property type="entry name" value="leuD"/>
    <property type="match status" value="1"/>
</dbReference>
<dbReference type="PANTHER" id="PTHR43345:SF5">
    <property type="entry name" value="3-ISOPROPYLMALATE DEHYDRATASE SMALL SUBUNIT"/>
    <property type="match status" value="1"/>
</dbReference>
<evidence type="ECO:0000313" key="13">
    <source>
        <dbReference type="Proteomes" id="UP000091926"/>
    </source>
</evidence>
<dbReference type="GO" id="GO:0009098">
    <property type="term" value="P:L-leucine biosynthetic process"/>
    <property type="evidence" value="ECO:0007669"/>
    <property type="project" value="UniProtKB-UniPathway"/>
</dbReference>
<dbReference type="SUPFAM" id="SSF52016">
    <property type="entry name" value="LeuD/IlvD-like"/>
    <property type="match status" value="1"/>
</dbReference>
<dbReference type="KEGG" id="bfz:BAU07_12060"/>
<evidence type="ECO:0000259" key="11">
    <source>
        <dbReference type="Pfam" id="PF00694"/>
    </source>
</evidence>
<keyword evidence="10" id="KW-0100">Branched-chain amino acid biosynthesis</keyword>